<dbReference type="InterPro" id="IPR041527">
    <property type="entry name" value="YhcG_N"/>
</dbReference>
<sequence>MAVTEKTVGLPEDYPQFLDELEAQVRRARLRATRAANTELLILYWTLGHSLLERQHVHGWGSKVVDQLARDLRSEFPHMRGLSRRNLFYMRSFSTSSTIESFATGTQLAQQNTGGRVTF</sequence>
<evidence type="ECO:0000313" key="2">
    <source>
        <dbReference type="EMBL" id="SUE16323.1"/>
    </source>
</evidence>
<proteinExistence type="predicted"/>
<dbReference type="PANTHER" id="PTHR30547:SF0">
    <property type="entry name" value="BLR8175 PROTEIN"/>
    <property type="match status" value="1"/>
</dbReference>
<evidence type="ECO:0000259" key="1">
    <source>
        <dbReference type="Pfam" id="PF17761"/>
    </source>
</evidence>
<dbReference type="EMBL" id="UGVI01000001">
    <property type="protein sequence ID" value="SUE16323.1"/>
    <property type="molecule type" value="Genomic_DNA"/>
</dbReference>
<dbReference type="PANTHER" id="PTHR30547">
    <property type="entry name" value="UNCHARACTERIZED PROTEIN YHCG-RELATED"/>
    <property type="match status" value="1"/>
</dbReference>
<keyword evidence="3" id="KW-1185">Reference proteome</keyword>
<gene>
    <name evidence="2" type="ORF">NCTC13296_03201</name>
</gene>
<name>A0A379M3W1_9NOCA</name>
<reference evidence="2 3" key="1">
    <citation type="submission" date="2018-06" db="EMBL/GenBank/DDBJ databases">
        <authorList>
            <consortium name="Pathogen Informatics"/>
            <person name="Doyle S."/>
        </authorList>
    </citation>
    <scope>NUCLEOTIDE SEQUENCE [LARGE SCALE GENOMIC DNA]</scope>
    <source>
        <strain evidence="2 3">NCTC13296</strain>
    </source>
</reference>
<protein>
    <submittedName>
        <fullName evidence="2">Uncharacterized conserved protein</fullName>
    </submittedName>
</protein>
<evidence type="ECO:0000313" key="3">
    <source>
        <dbReference type="Proteomes" id="UP000254569"/>
    </source>
</evidence>
<dbReference type="Proteomes" id="UP000254569">
    <property type="component" value="Unassembled WGS sequence"/>
</dbReference>
<accession>A0A379M3W1</accession>
<feature type="domain" description="YhcG N-terminal" evidence="1">
    <location>
        <begin position="21"/>
        <end position="96"/>
    </location>
</feature>
<dbReference type="InterPro" id="IPR053148">
    <property type="entry name" value="PD-DEXK-like_domain"/>
</dbReference>
<dbReference type="AlphaFoldDB" id="A0A379M3W1"/>
<organism evidence="2 3">
    <name type="scientific">Rhodococcus gordoniae</name>
    <dbReference type="NCBI Taxonomy" id="223392"/>
    <lineage>
        <taxon>Bacteria</taxon>
        <taxon>Bacillati</taxon>
        <taxon>Actinomycetota</taxon>
        <taxon>Actinomycetes</taxon>
        <taxon>Mycobacteriales</taxon>
        <taxon>Nocardiaceae</taxon>
        <taxon>Rhodococcus</taxon>
    </lineage>
</organism>
<dbReference type="Pfam" id="PF17761">
    <property type="entry name" value="DUF1016_N"/>
    <property type="match status" value="1"/>
</dbReference>